<proteinExistence type="predicted"/>
<evidence type="ECO:0000313" key="2">
    <source>
        <dbReference type="Proteomes" id="UP001374535"/>
    </source>
</evidence>
<sequence length="123" mass="14189">MAFINTESTVFWSSFFCWGNTLFSSFSASKNSPSPFFFFFWDSFEKYLSSNLSTLTAETSTLVDVAITYDWFTRLNGTPLILKGPKQQVANIRKTRNGWRTKYISKKPKSNPIQISDQCQTKH</sequence>
<dbReference type="Proteomes" id="UP001374535">
    <property type="component" value="Chromosome 1"/>
</dbReference>
<gene>
    <name evidence="1" type="ORF">V8G54_002386</name>
</gene>
<evidence type="ECO:0000313" key="1">
    <source>
        <dbReference type="EMBL" id="WVZ23842.1"/>
    </source>
</evidence>
<dbReference type="EMBL" id="CP144700">
    <property type="protein sequence ID" value="WVZ23842.1"/>
    <property type="molecule type" value="Genomic_DNA"/>
</dbReference>
<reference evidence="1 2" key="1">
    <citation type="journal article" date="2023" name="Life. Sci Alliance">
        <title>Evolutionary insights into 3D genome organization and epigenetic landscape of Vigna mungo.</title>
        <authorList>
            <person name="Junaid A."/>
            <person name="Singh B."/>
            <person name="Bhatia S."/>
        </authorList>
    </citation>
    <scope>NUCLEOTIDE SEQUENCE [LARGE SCALE GENOMIC DNA]</scope>
    <source>
        <strain evidence="1">Urdbean</strain>
    </source>
</reference>
<dbReference type="AlphaFoldDB" id="A0AAQ3PB87"/>
<name>A0AAQ3PB87_VIGMU</name>
<accession>A0AAQ3PB87</accession>
<organism evidence="1 2">
    <name type="scientific">Vigna mungo</name>
    <name type="common">Black gram</name>
    <name type="synonym">Phaseolus mungo</name>
    <dbReference type="NCBI Taxonomy" id="3915"/>
    <lineage>
        <taxon>Eukaryota</taxon>
        <taxon>Viridiplantae</taxon>
        <taxon>Streptophyta</taxon>
        <taxon>Embryophyta</taxon>
        <taxon>Tracheophyta</taxon>
        <taxon>Spermatophyta</taxon>
        <taxon>Magnoliopsida</taxon>
        <taxon>eudicotyledons</taxon>
        <taxon>Gunneridae</taxon>
        <taxon>Pentapetalae</taxon>
        <taxon>rosids</taxon>
        <taxon>fabids</taxon>
        <taxon>Fabales</taxon>
        <taxon>Fabaceae</taxon>
        <taxon>Papilionoideae</taxon>
        <taxon>50 kb inversion clade</taxon>
        <taxon>NPAAA clade</taxon>
        <taxon>indigoferoid/millettioid clade</taxon>
        <taxon>Phaseoleae</taxon>
        <taxon>Vigna</taxon>
    </lineage>
</organism>
<protein>
    <submittedName>
        <fullName evidence="1">Uncharacterized protein</fullName>
    </submittedName>
</protein>
<keyword evidence="2" id="KW-1185">Reference proteome</keyword>